<dbReference type="Proteomes" id="UP000295764">
    <property type="component" value="Unassembled WGS sequence"/>
</dbReference>
<dbReference type="Pfam" id="PF01882">
    <property type="entry name" value="DUF58"/>
    <property type="match status" value="1"/>
</dbReference>
<evidence type="ECO:0000256" key="1">
    <source>
        <dbReference type="SAM" id="MobiDB-lite"/>
    </source>
</evidence>
<keyword evidence="2" id="KW-0472">Membrane</keyword>
<feature type="compositionally biased region" description="Basic residues" evidence="1">
    <location>
        <begin position="10"/>
        <end position="21"/>
    </location>
</feature>
<dbReference type="RefSeq" id="WP_133519473.1">
    <property type="nucleotide sequence ID" value="NZ_SNVW01000004.1"/>
</dbReference>
<gene>
    <name evidence="4" type="ORF">EDF64_104203</name>
</gene>
<name>A0A4R6DJD5_9MICO</name>
<comment type="caution">
    <text evidence="4">The sequence shown here is derived from an EMBL/GenBank/DDBJ whole genome shotgun (WGS) entry which is preliminary data.</text>
</comment>
<keyword evidence="2" id="KW-1133">Transmembrane helix</keyword>
<sequence length="471" mass="50295">MTDRRPVSTRSRRPSSTRSRRGTSAYERTGTVAGLTNVRTRLVGDREGVAAEAVVGLARAWATAWRLVKRGWAEVSSVVTGLGWTVAALTLVAFVLGYRFGLREVIVVGFAGAVLVVVAAIALIGRSRLVIRMRLPQHRVAVGDAAGVVVTAENPARLPSVPTTVEVPVGSGLVDVAIPSIGPRGTFEREVPVPTVRRGVLDVGPVTGVRADPVGLVRREVVWTAREQVIVHPRTIAIPSTSTGLVRDLEGQATTDLSPSDIAFHAIREYMPGDDPRTIHWKSTAKSGALMVRQFEDTRRSHLVIALGISRTEFADDEEFELAVSAAASLGARAIRDGREVTVVVSERTPEFAKRAVYAVHPLPTVTPTRLLDDFASVGLADACLPIAEVSRIVGNDTAGISVAFLVVGSTVELPALRLAATRFPVGVEVVAVICEPEAQPRFLRVAGLTVMTIGYLDDLRHALHRSATAA</sequence>
<keyword evidence="2" id="KW-0812">Transmembrane</keyword>
<feature type="domain" description="DUF58" evidence="3">
    <location>
        <begin position="267"/>
        <end position="348"/>
    </location>
</feature>
<evidence type="ECO:0000313" key="4">
    <source>
        <dbReference type="EMBL" id="TDN44800.1"/>
    </source>
</evidence>
<feature type="region of interest" description="Disordered" evidence="1">
    <location>
        <begin position="1"/>
        <end position="24"/>
    </location>
</feature>
<reference evidence="4 5" key="1">
    <citation type="submission" date="2019-03" db="EMBL/GenBank/DDBJ databases">
        <title>Genomic analyses of the natural microbiome of Caenorhabditis elegans.</title>
        <authorList>
            <person name="Samuel B."/>
        </authorList>
    </citation>
    <scope>NUCLEOTIDE SEQUENCE [LARGE SCALE GENOMIC DNA]</scope>
    <source>
        <strain evidence="4 5">JUb65</strain>
    </source>
</reference>
<evidence type="ECO:0000259" key="3">
    <source>
        <dbReference type="Pfam" id="PF01882"/>
    </source>
</evidence>
<dbReference type="InterPro" id="IPR002881">
    <property type="entry name" value="DUF58"/>
</dbReference>
<dbReference type="STRING" id="2035.RU06_15725"/>
<dbReference type="OrthoDB" id="9812729at2"/>
<accession>A0A4R6DJD5</accession>
<dbReference type="PANTHER" id="PTHR34351:SF1">
    <property type="entry name" value="SLR1927 PROTEIN"/>
    <property type="match status" value="1"/>
</dbReference>
<feature type="transmembrane region" description="Helical" evidence="2">
    <location>
        <begin position="106"/>
        <end position="125"/>
    </location>
</feature>
<proteinExistence type="predicted"/>
<protein>
    <submittedName>
        <fullName evidence="4">Uncharacterized protein (DUF58 family)</fullName>
    </submittedName>
</protein>
<evidence type="ECO:0000256" key="2">
    <source>
        <dbReference type="SAM" id="Phobius"/>
    </source>
</evidence>
<organism evidence="4 5">
    <name type="scientific">Curtobacterium flaccumfaciens</name>
    <dbReference type="NCBI Taxonomy" id="2035"/>
    <lineage>
        <taxon>Bacteria</taxon>
        <taxon>Bacillati</taxon>
        <taxon>Actinomycetota</taxon>
        <taxon>Actinomycetes</taxon>
        <taxon>Micrococcales</taxon>
        <taxon>Microbacteriaceae</taxon>
        <taxon>Curtobacterium</taxon>
    </lineage>
</organism>
<evidence type="ECO:0000313" key="5">
    <source>
        <dbReference type="Proteomes" id="UP000295764"/>
    </source>
</evidence>
<feature type="transmembrane region" description="Helical" evidence="2">
    <location>
        <begin position="75"/>
        <end position="100"/>
    </location>
</feature>
<dbReference type="AlphaFoldDB" id="A0A4R6DJD5"/>
<dbReference type="EMBL" id="SNVW01000004">
    <property type="protein sequence ID" value="TDN44800.1"/>
    <property type="molecule type" value="Genomic_DNA"/>
</dbReference>
<dbReference type="PANTHER" id="PTHR34351">
    <property type="entry name" value="SLR1927 PROTEIN-RELATED"/>
    <property type="match status" value="1"/>
</dbReference>